<dbReference type="STRING" id="1428652.BIV24_00775"/>
<dbReference type="Proteomes" id="UP000179935">
    <property type="component" value="Unassembled WGS sequence"/>
</dbReference>
<accession>A0A1S2Q609</accession>
<reference evidence="1 2" key="1">
    <citation type="submission" date="2016-10" db="EMBL/GenBank/DDBJ databases">
        <title>Genome sequence of Streptomyces sp. MUSC 93.</title>
        <authorList>
            <person name="Lee L.-H."/>
            <person name="Ser H.-L."/>
            <person name="Law J.W.-F."/>
        </authorList>
    </citation>
    <scope>NUCLEOTIDE SEQUENCE [LARGE SCALE GENOMIC DNA]</scope>
    <source>
        <strain evidence="1 2">MUSC 93</strain>
    </source>
</reference>
<dbReference type="InterPro" id="IPR045592">
    <property type="entry name" value="DUF6461"/>
</dbReference>
<dbReference type="EMBL" id="MLYP01000002">
    <property type="protein sequence ID" value="OIK01589.1"/>
    <property type="molecule type" value="Genomic_DNA"/>
</dbReference>
<evidence type="ECO:0000313" key="1">
    <source>
        <dbReference type="EMBL" id="OIK01589.1"/>
    </source>
</evidence>
<proteinExistence type="predicted"/>
<dbReference type="Pfam" id="PF20062">
    <property type="entry name" value="DUF6461"/>
    <property type="match status" value="1"/>
</dbReference>
<organism evidence="1 2">
    <name type="scientific">Streptomyces colonosanans</name>
    <dbReference type="NCBI Taxonomy" id="1428652"/>
    <lineage>
        <taxon>Bacteria</taxon>
        <taxon>Bacillati</taxon>
        <taxon>Actinomycetota</taxon>
        <taxon>Actinomycetes</taxon>
        <taxon>Kitasatosporales</taxon>
        <taxon>Streptomycetaceae</taxon>
        <taxon>Streptomyces</taxon>
    </lineage>
</organism>
<sequence length="218" mass="24275">MTPDAPRASDQHGPAKWEDLVTRYAWADADEPDAFTFSVIAGKTEDEVIQAFGGDPRASRLMTFAETVEEQAGHLYEDYELLRVVSAERHVIAIEWGYYGSIPEIARRASVDGGEFFSVYRSLNARYQVVHALDGRVDGMFDPFELEDAAWMEPEPEVPAWAEGVAFHMETLCAESFALMERTMGVAIDPGWMDTALRTVLLASPSELFGQSEAAWLS</sequence>
<gene>
    <name evidence="1" type="ORF">BIV24_00775</name>
</gene>
<protein>
    <submittedName>
        <fullName evidence="1">Uncharacterized protein</fullName>
    </submittedName>
</protein>
<evidence type="ECO:0000313" key="2">
    <source>
        <dbReference type="Proteomes" id="UP000179935"/>
    </source>
</evidence>
<dbReference type="AlphaFoldDB" id="A0A1S2Q609"/>
<comment type="caution">
    <text evidence="1">The sequence shown here is derived from an EMBL/GenBank/DDBJ whole genome shotgun (WGS) entry which is preliminary data.</text>
</comment>
<name>A0A1S2Q609_9ACTN</name>
<keyword evidence="2" id="KW-1185">Reference proteome</keyword>